<keyword evidence="2" id="KW-0862">Zinc</keyword>
<evidence type="ECO:0000256" key="2">
    <source>
        <dbReference type="ARBA" id="ARBA00022833"/>
    </source>
</evidence>
<dbReference type="Gene3D" id="1.10.287.480">
    <property type="entry name" value="helix hairpin bin"/>
    <property type="match status" value="1"/>
</dbReference>
<dbReference type="Pfam" id="PF01430">
    <property type="entry name" value="HSP33"/>
    <property type="match status" value="1"/>
</dbReference>
<protein>
    <submittedName>
        <fullName evidence="6">33 kDa chaperonin HslO</fullName>
    </submittedName>
</protein>
<evidence type="ECO:0000256" key="1">
    <source>
        <dbReference type="ARBA" id="ARBA00022490"/>
    </source>
</evidence>
<accession>A0A3B0YH52</accession>
<sequence>MPDQDQLQRFAFENTLIRGEYVHLDSTFQDALSRHDYPPIVANVLGQAMAATVLLGATVKFEGSLILQLQGKGPMTLLVVQLFANGSLRGLANWDSDPLPDTDQLSALFGKGHLAITIEANLSNANQTTPGRPKDERYQGIVDFGQGNIAQALEGYFQQSEQLNTRLWLSVTEQHAAGLLVRTIPSNQSQSQIDNNENWNRIVIFSDTISKDEMIGLSFRELMRRLYHEEDVRVFEPEIIRFRCTCSRTRIEDLLRRLGIDEVRSILQDTQKVEVDCEYCKQHYSFDAIDAEKLFVKEIISDAPKTRH</sequence>
<evidence type="ECO:0000313" key="6">
    <source>
        <dbReference type="EMBL" id="VAW78731.1"/>
    </source>
</evidence>
<dbReference type="PANTHER" id="PTHR30111:SF1">
    <property type="entry name" value="33 KDA CHAPERONIN"/>
    <property type="match status" value="1"/>
</dbReference>
<dbReference type="Gene3D" id="3.90.1280.10">
    <property type="entry name" value="HSP33 redox switch-like"/>
    <property type="match status" value="1"/>
</dbReference>
<dbReference type="InterPro" id="IPR016153">
    <property type="entry name" value="Heat_shock_Hsp33_N"/>
</dbReference>
<dbReference type="PANTHER" id="PTHR30111">
    <property type="entry name" value="33 KDA CHAPERONIN"/>
    <property type="match status" value="1"/>
</dbReference>
<dbReference type="InterPro" id="IPR023212">
    <property type="entry name" value="Hsp33_helix_hairpin_bin_dom_sf"/>
</dbReference>
<proteinExistence type="predicted"/>
<dbReference type="InterPro" id="IPR000397">
    <property type="entry name" value="Heat_shock_Hsp33"/>
</dbReference>
<dbReference type="PIRSF" id="PIRSF005261">
    <property type="entry name" value="Heat_shock_Hsp33"/>
    <property type="match status" value="1"/>
</dbReference>
<dbReference type="GO" id="GO:0005737">
    <property type="term" value="C:cytoplasm"/>
    <property type="evidence" value="ECO:0007669"/>
    <property type="project" value="InterPro"/>
</dbReference>
<dbReference type="GO" id="GO:0051082">
    <property type="term" value="F:unfolded protein binding"/>
    <property type="evidence" value="ECO:0007669"/>
    <property type="project" value="InterPro"/>
</dbReference>
<dbReference type="SUPFAM" id="SSF64397">
    <property type="entry name" value="Hsp33 domain"/>
    <property type="match status" value="1"/>
</dbReference>
<keyword evidence="4" id="KW-0143">Chaperone</keyword>
<dbReference type="AlphaFoldDB" id="A0A3B0YH52"/>
<organism evidence="6">
    <name type="scientific">hydrothermal vent metagenome</name>
    <dbReference type="NCBI Taxonomy" id="652676"/>
    <lineage>
        <taxon>unclassified sequences</taxon>
        <taxon>metagenomes</taxon>
        <taxon>ecological metagenomes</taxon>
    </lineage>
</organism>
<dbReference type="InterPro" id="IPR016154">
    <property type="entry name" value="Heat_shock_Hsp33_C"/>
</dbReference>
<evidence type="ECO:0000256" key="5">
    <source>
        <dbReference type="ARBA" id="ARBA00023284"/>
    </source>
</evidence>
<dbReference type="GO" id="GO:0044183">
    <property type="term" value="F:protein folding chaperone"/>
    <property type="evidence" value="ECO:0007669"/>
    <property type="project" value="TreeGrafter"/>
</dbReference>
<evidence type="ECO:0000256" key="3">
    <source>
        <dbReference type="ARBA" id="ARBA00023157"/>
    </source>
</evidence>
<name>A0A3B0YH52_9ZZZZ</name>
<keyword evidence="1" id="KW-0963">Cytoplasm</keyword>
<dbReference type="EMBL" id="UOFL01000162">
    <property type="protein sequence ID" value="VAW78731.1"/>
    <property type="molecule type" value="Genomic_DNA"/>
</dbReference>
<gene>
    <name evidence="6" type="ORF">MNBD_GAMMA12-3218</name>
</gene>
<keyword evidence="3" id="KW-1015">Disulfide bond</keyword>
<dbReference type="SUPFAM" id="SSF118352">
    <property type="entry name" value="HSP33 redox switch-like"/>
    <property type="match status" value="1"/>
</dbReference>
<dbReference type="CDD" id="cd00498">
    <property type="entry name" value="Hsp33"/>
    <property type="match status" value="1"/>
</dbReference>
<reference evidence="6" key="1">
    <citation type="submission" date="2018-06" db="EMBL/GenBank/DDBJ databases">
        <authorList>
            <person name="Zhirakovskaya E."/>
        </authorList>
    </citation>
    <scope>NUCLEOTIDE SEQUENCE</scope>
</reference>
<dbReference type="GO" id="GO:0042026">
    <property type="term" value="P:protein refolding"/>
    <property type="evidence" value="ECO:0007669"/>
    <property type="project" value="TreeGrafter"/>
</dbReference>
<dbReference type="NCBIfam" id="NF001033">
    <property type="entry name" value="PRK00114.1"/>
    <property type="match status" value="1"/>
</dbReference>
<keyword evidence="5" id="KW-0676">Redox-active center</keyword>
<evidence type="ECO:0000256" key="4">
    <source>
        <dbReference type="ARBA" id="ARBA00023186"/>
    </source>
</evidence>
<dbReference type="Gene3D" id="3.55.30.10">
    <property type="entry name" value="Hsp33 domain"/>
    <property type="match status" value="1"/>
</dbReference>